<comment type="caution">
    <text evidence="7">The sequence shown here is derived from an EMBL/GenBank/DDBJ whole genome shotgun (WGS) entry which is preliminary data.</text>
</comment>
<dbReference type="NCBIfam" id="TIGR00608">
    <property type="entry name" value="radc"/>
    <property type="match status" value="1"/>
</dbReference>
<evidence type="ECO:0000256" key="2">
    <source>
        <dbReference type="ARBA" id="ARBA00022723"/>
    </source>
</evidence>
<keyword evidence="8" id="KW-1185">Reference proteome</keyword>
<evidence type="ECO:0000256" key="1">
    <source>
        <dbReference type="ARBA" id="ARBA00022670"/>
    </source>
</evidence>
<dbReference type="Proteomes" id="UP000274695">
    <property type="component" value="Unassembled WGS sequence"/>
</dbReference>
<evidence type="ECO:0000259" key="6">
    <source>
        <dbReference type="PROSITE" id="PS50249"/>
    </source>
</evidence>
<evidence type="ECO:0000256" key="4">
    <source>
        <dbReference type="ARBA" id="ARBA00022833"/>
    </source>
</evidence>
<keyword evidence="1" id="KW-0645">Protease</keyword>
<evidence type="ECO:0000256" key="5">
    <source>
        <dbReference type="ARBA" id="ARBA00023049"/>
    </source>
</evidence>
<dbReference type="InterPro" id="IPR037518">
    <property type="entry name" value="MPN"/>
</dbReference>
<dbReference type="InterPro" id="IPR025657">
    <property type="entry name" value="RadC_JAB"/>
</dbReference>
<dbReference type="CDD" id="cd08071">
    <property type="entry name" value="MPN_DUF2466"/>
    <property type="match status" value="1"/>
</dbReference>
<gene>
    <name evidence="7" type="primary">radC</name>
    <name evidence="7" type="ORF">D0911_10055</name>
</gene>
<evidence type="ECO:0000313" key="7">
    <source>
        <dbReference type="EMBL" id="RNL63447.1"/>
    </source>
</evidence>
<sequence>MDALQTIDNTEVTFQDDLSPSEQRAIRKALKILASRLKHGVACTNAVYVKNYCQLEIANEKDEVFCCLFLDNQHRVLAFERMFKGTIDGANVYPRVVVRRALELNAAALIFAHNHPSGLSEPSKQDIAITKRLREALGLVDIRVLDHIVVSASQTSSIAEAGLL</sequence>
<protein>
    <submittedName>
        <fullName evidence="7">DNA repair protein RadC</fullName>
    </submittedName>
</protein>
<dbReference type="Gene3D" id="3.40.140.10">
    <property type="entry name" value="Cytidine Deaminase, domain 2"/>
    <property type="match status" value="1"/>
</dbReference>
<dbReference type="SUPFAM" id="SSF102712">
    <property type="entry name" value="JAB1/MPN domain"/>
    <property type="match status" value="1"/>
</dbReference>
<dbReference type="RefSeq" id="WP_123182514.1">
    <property type="nucleotide sequence ID" value="NZ_RHGB01000010.1"/>
</dbReference>
<evidence type="ECO:0000313" key="8">
    <source>
        <dbReference type="Proteomes" id="UP000274695"/>
    </source>
</evidence>
<keyword evidence="4" id="KW-0862">Zinc</keyword>
<evidence type="ECO:0000256" key="3">
    <source>
        <dbReference type="ARBA" id="ARBA00022801"/>
    </source>
</evidence>
<dbReference type="InterPro" id="IPR020891">
    <property type="entry name" value="UPF0758_CS"/>
</dbReference>
<organism evidence="7 8">
    <name type="scientific">Zhongshania marina</name>
    <dbReference type="NCBI Taxonomy" id="2304603"/>
    <lineage>
        <taxon>Bacteria</taxon>
        <taxon>Pseudomonadati</taxon>
        <taxon>Pseudomonadota</taxon>
        <taxon>Gammaproteobacteria</taxon>
        <taxon>Cellvibrionales</taxon>
        <taxon>Spongiibacteraceae</taxon>
        <taxon>Zhongshania</taxon>
    </lineage>
</organism>
<dbReference type="PANTHER" id="PTHR30471">
    <property type="entry name" value="DNA REPAIR PROTEIN RADC"/>
    <property type="match status" value="1"/>
</dbReference>
<name>A0ABX9W2V0_9GAMM</name>
<dbReference type="PROSITE" id="PS01302">
    <property type="entry name" value="UPF0758"/>
    <property type="match status" value="1"/>
</dbReference>
<keyword evidence="5" id="KW-0482">Metalloprotease</keyword>
<reference evidence="7 8" key="1">
    <citation type="submission" date="2018-10" db="EMBL/GenBank/DDBJ databases">
        <title>Draft genome sequence of Zhongshania sp. DSW25-10.</title>
        <authorList>
            <person name="Oh J."/>
        </authorList>
    </citation>
    <scope>NUCLEOTIDE SEQUENCE [LARGE SCALE GENOMIC DNA]</scope>
    <source>
        <strain evidence="7 8">DSW25-10</strain>
    </source>
</reference>
<dbReference type="InterPro" id="IPR001405">
    <property type="entry name" value="UPF0758"/>
</dbReference>
<proteinExistence type="predicted"/>
<accession>A0ABX9W2V0</accession>
<dbReference type="PROSITE" id="PS50249">
    <property type="entry name" value="MPN"/>
    <property type="match status" value="1"/>
</dbReference>
<dbReference type="Pfam" id="PF04002">
    <property type="entry name" value="RadC"/>
    <property type="match status" value="1"/>
</dbReference>
<feature type="domain" description="MPN" evidence="6">
    <location>
        <begin position="42"/>
        <end position="164"/>
    </location>
</feature>
<dbReference type="PANTHER" id="PTHR30471:SF3">
    <property type="entry name" value="UPF0758 PROTEIN YEES-RELATED"/>
    <property type="match status" value="1"/>
</dbReference>
<keyword evidence="2" id="KW-0479">Metal-binding</keyword>
<keyword evidence="3" id="KW-0378">Hydrolase</keyword>
<dbReference type="EMBL" id="RHGB01000010">
    <property type="protein sequence ID" value="RNL63447.1"/>
    <property type="molecule type" value="Genomic_DNA"/>
</dbReference>